<gene>
    <name evidence="2" type="ORF">QUF89_08190</name>
</gene>
<evidence type="ECO:0000256" key="1">
    <source>
        <dbReference type="SAM" id="Phobius"/>
    </source>
</evidence>
<dbReference type="Proteomes" id="UP001234602">
    <property type="component" value="Unassembled WGS sequence"/>
</dbReference>
<dbReference type="EMBL" id="JAUCEY010000008">
    <property type="protein sequence ID" value="MDM5452173.1"/>
    <property type="molecule type" value="Genomic_DNA"/>
</dbReference>
<evidence type="ECO:0000313" key="3">
    <source>
        <dbReference type="Proteomes" id="UP001234602"/>
    </source>
</evidence>
<reference evidence="2" key="1">
    <citation type="submission" date="2023-06" db="EMBL/GenBank/DDBJ databases">
        <title>Comparative genomics of Bacillaceae isolates and their secondary metabolite potential.</title>
        <authorList>
            <person name="Song L."/>
            <person name="Nielsen L.J."/>
            <person name="Mohite O."/>
            <person name="Xu X."/>
            <person name="Weber T."/>
            <person name="Kovacs A.T."/>
        </authorList>
    </citation>
    <scope>NUCLEOTIDE SEQUENCE</scope>
    <source>
        <strain evidence="2">D8_B_37</strain>
    </source>
</reference>
<organism evidence="2 3">
    <name type="scientific">Peribacillus simplex</name>
    <dbReference type="NCBI Taxonomy" id="1478"/>
    <lineage>
        <taxon>Bacteria</taxon>
        <taxon>Bacillati</taxon>
        <taxon>Bacillota</taxon>
        <taxon>Bacilli</taxon>
        <taxon>Bacillales</taxon>
        <taxon>Bacillaceae</taxon>
        <taxon>Peribacillus</taxon>
    </lineage>
</organism>
<keyword evidence="1" id="KW-0812">Transmembrane</keyword>
<name>A0AAW7IPH4_9BACI</name>
<keyword evidence="1" id="KW-0472">Membrane</keyword>
<proteinExistence type="predicted"/>
<dbReference type="AlphaFoldDB" id="A0AAW7IPH4"/>
<evidence type="ECO:0000313" key="2">
    <source>
        <dbReference type="EMBL" id="MDM5452173.1"/>
    </source>
</evidence>
<feature type="transmembrane region" description="Helical" evidence="1">
    <location>
        <begin position="45"/>
        <end position="64"/>
    </location>
</feature>
<comment type="caution">
    <text evidence="2">The sequence shown here is derived from an EMBL/GenBank/DDBJ whole genome shotgun (WGS) entry which is preliminary data.</text>
</comment>
<keyword evidence="1" id="KW-1133">Transmembrane helix</keyword>
<dbReference type="RefSeq" id="WP_155727398.1">
    <property type="nucleotide sequence ID" value="NZ_CP011008.1"/>
</dbReference>
<feature type="transmembrane region" description="Helical" evidence="1">
    <location>
        <begin position="18"/>
        <end position="38"/>
    </location>
</feature>
<sequence length="88" mass="9991">MSEEERNDVKTDFTSKRFISTIGLVTLGWVFFLLGPIFEMTWMETIGVALLSIGIMVGIVLTWLDASPKWKKTITLLIAISILLWTNK</sequence>
<accession>A0AAW7IPH4</accession>
<protein>
    <submittedName>
        <fullName evidence="2">Uncharacterized protein</fullName>
    </submittedName>
</protein>